<proteinExistence type="predicted"/>
<evidence type="ECO:0000313" key="2">
    <source>
        <dbReference type="EMBL" id="NII41730.1"/>
    </source>
</evidence>
<protein>
    <recommendedName>
        <fullName evidence="4">DUF3618 domain-containing protein</fullName>
    </recommendedName>
</protein>
<feature type="transmembrane region" description="Helical" evidence="1">
    <location>
        <begin position="79"/>
        <end position="98"/>
    </location>
</feature>
<evidence type="ECO:0000256" key="1">
    <source>
        <dbReference type="SAM" id="Phobius"/>
    </source>
</evidence>
<evidence type="ECO:0008006" key="4">
    <source>
        <dbReference type="Google" id="ProtNLM"/>
    </source>
</evidence>
<dbReference type="EMBL" id="JAAOYO010000003">
    <property type="protein sequence ID" value="NII41730.1"/>
    <property type="molecule type" value="Genomic_DNA"/>
</dbReference>
<name>A0ABX0T8D2_9MICO</name>
<sequence length="103" mass="10829">MSDTDDFIAAAAKKLHDAIDQNTVLPAEGKDALHGLAGKAEGVVHAVADAGRDVAETTAIVALEASDQIQQRYKRRTRIVNAVGASVIAVLLVALVSARRRQS</sequence>
<evidence type="ECO:0000313" key="3">
    <source>
        <dbReference type="Proteomes" id="UP001318300"/>
    </source>
</evidence>
<keyword evidence="1" id="KW-0472">Membrane</keyword>
<dbReference type="RefSeq" id="WP_166780735.1">
    <property type="nucleotide sequence ID" value="NZ_JAAOYO010000003.1"/>
</dbReference>
<keyword evidence="1" id="KW-0812">Transmembrane</keyword>
<reference evidence="2 3" key="1">
    <citation type="submission" date="2020-03" db="EMBL/GenBank/DDBJ databases">
        <title>Above-ground endophytic microbial communities from plants in different locations in the United States.</title>
        <authorList>
            <person name="Frank C."/>
        </authorList>
    </citation>
    <scope>NUCLEOTIDE SEQUENCE [LARGE SCALE GENOMIC DNA]</scope>
    <source>
        <strain evidence="2 3">WW7</strain>
    </source>
</reference>
<organism evidence="2 3">
    <name type="scientific">Curtobacterium salicis</name>
    <dbReference type="NCBI Taxonomy" id="1779862"/>
    <lineage>
        <taxon>Bacteria</taxon>
        <taxon>Bacillati</taxon>
        <taxon>Actinomycetota</taxon>
        <taxon>Actinomycetes</taxon>
        <taxon>Micrococcales</taxon>
        <taxon>Microbacteriaceae</taxon>
        <taxon>Curtobacterium</taxon>
    </lineage>
</organism>
<keyword evidence="3" id="KW-1185">Reference proteome</keyword>
<gene>
    <name evidence="2" type="ORF">E9228_002377</name>
</gene>
<accession>A0ABX0T8D2</accession>
<comment type="caution">
    <text evidence="2">The sequence shown here is derived from an EMBL/GenBank/DDBJ whole genome shotgun (WGS) entry which is preliminary data.</text>
</comment>
<dbReference type="Proteomes" id="UP001318300">
    <property type="component" value="Unassembled WGS sequence"/>
</dbReference>
<keyword evidence="1" id="KW-1133">Transmembrane helix</keyword>